<feature type="compositionally biased region" description="Low complexity" evidence="4">
    <location>
        <begin position="87"/>
        <end position="105"/>
    </location>
</feature>
<dbReference type="PANTHER" id="PTHR31001">
    <property type="entry name" value="UNCHARACTERIZED TRANSCRIPTIONAL REGULATORY PROTEIN"/>
    <property type="match status" value="1"/>
</dbReference>
<evidence type="ECO:0000313" key="6">
    <source>
        <dbReference type="EMBL" id="KIM34066.1"/>
    </source>
</evidence>
<dbReference type="HOGENOM" id="CLU_434826_0_0_1"/>
<dbReference type="GO" id="GO:0008270">
    <property type="term" value="F:zinc ion binding"/>
    <property type="evidence" value="ECO:0007669"/>
    <property type="project" value="InterPro"/>
</dbReference>
<dbReference type="SUPFAM" id="SSF57701">
    <property type="entry name" value="Zn2/Cys6 DNA-binding domain"/>
    <property type="match status" value="1"/>
</dbReference>
<dbReference type="InterPro" id="IPR036864">
    <property type="entry name" value="Zn2-C6_fun-type_DNA-bd_sf"/>
</dbReference>
<dbReference type="CDD" id="cd12148">
    <property type="entry name" value="fungal_TF_MHR"/>
    <property type="match status" value="1"/>
</dbReference>
<name>A0A0C3BRI0_SERVB</name>
<dbReference type="Gene3D" id="4.10.240.10">
    <property type="entry name" value="Zn(2)-C6 fungal-type DNA-binding domain"/>
    <property type="match status" value="1"/>
</dbReference>
<dbReference type="Proteomes" id="UP000054097">
    <property type="component" value="Unassembled WGS sequence"/>
</dbReference>
<gene>
    <name evidence="6" type="ORF">M408DRAFT_59805</name>
</gene>
<organism evidence="6 7">
    <name type="scientific">Serendipita vermifera MAFF 305830</name>
    <dbReference type="NCBI Taxonomy" id="933852"/>
    <lineage>
        <taxon>Eukaryota</taxon>
        <taxon>Fungi</taxon>
        <taxon>Dikarya</taxon>
        <taxon>Basidiomycota</taxon>
        <taxon>Agaricomycotina</taxon>
        <taxon>Agaricomycetes</taxon>
        <taxon>Sebacinales</taxon>
        <taxon>Serendipitaceae</taxon>
        <taxon>Serendipita</taxon>
    </lineage>
</organism>
<reference evidence="6 7" key="1">
    <citation type="submission" date="2014-04" db="EMBL/GenBank/DDBJ databases">
        <authorList>
            <consortium name="DOE Joint Genome Institute"/>
            <person name="Kuo A."/>
            <person name="Zuccaro A."/>
            <person name="Kohler A."/>
            <person name="Nagy L.G."/>
            <person name="Floudas D."/>
            <person name="Copeland A."/>
            <person name="Barry K.W."/>
            <person name="Cichocki N."/>
            <person name="Veneault-Fourrey C."/>
            <person name="LaButti K."/>
            <person name="Lindquist E.A."/>
            <person name="Lipzen A."/>
            <person name="Lundell T."/>
            <person name="Morin E."/>
            <person name="Murat C."/>
            <person name="Sun H."/>
            <person name="Tunlid A."/>
            <person name="Henrissat B."/>
            <person name="Grigoriev I.V."/>
            <person name="Hibbett D.S."/>
            <person name="Martin F."/>
            <person name="Nordberg H.P."/>
            <person name="Cantor M.N."/>
            <person name="Hua S.X."/>
        </authorList>
    </citation>
    <scope>NUCLEOTIDE SEQUENCE [LARGE SCALE GENOMIC DNA]</scope>
    <source>
        <strain evidence="6 7">MAFF 305830</strain>
    </source>
</reference>
<keyword evidence="7" id="KW-1185">Reference proteome</keyword>
<evidence type="ECO:0000256" key="4">
    <source>
        <dbReference type="SAM" id="MobiDB-lite"/>
    </source>
</evidence>
<evidence type="ECO:0000313" key="7">
    <source>
        <dbReference type="Proteomes" id="UP000054097"/>
    </source>
</evidence>
<dbReference type="GO" id="GO:0005634">
    <property type="term" value="C:nucleus"/>
    <property type="evidence" value="ECO:0007669"/>
    <property type="project" value="UniProtKB-SubCell"/>
</dbReference>
<evidence type="ECO:0000256" key="1">
    <source>
        <dbReference type="ARBA" id="ARBA00004123"/>
    </source>
</evidence>
<dbReference type="GO" id="GO:0003677">
    <property type="term" value="F:DNA binding"/>
    <property type="evidence" value="ECO:0007669"/>
    <property type="project" value="InterPro"/>
</dbReference>
<dbReference type="AlphaFoldDB" id="A0A0C3BRI0"/>
<protein>
    <recommendedName>
        <fullName evidence="5">Xylanolytic transcriptional activator regulatory domain-containing protein</fullName>
    </recommendedName>
</protein>
<dbReference type="PANTHER" id="PTHR31001:SF81">
    <property type="entry name" value="ZN(II)2CYS6 TRANSCRIPTION FACTOR"/>
    <property type="match status" value="1"/>
</dbReference>
<evidence type="ECO:0000256" key="2">
    <source>
        <dbReference type="ARBA" id="ARBA00022723"/>
    </source>
</evidence>
<dbReference type="Pfam" id="PF04082">
    <property type="entry name" value="Fungal_trans"/>
    <property type="match status" value="1"/>
</dbReference>
<feature type="region of interest" description="Disordered" evidence="4">
    <location>
        <begin position="86"/>
        <end position="105"/>
    </location>
</feature>
<keyword evidence="2" id="KW-0479">Metal-binding</keyword>
<dbReference type="SMART" id="SM00906">
    <property type="entry name" value="Fungal_trans"/>
    <property type="match status" value="1"/>
</dbReference>
<comment type="subcellular location">
    <subcellularLocation>
        <location evidence="1">Nucleus</location>
    </subcellularLocation>
</comment>
<feature type="domain" description="Xylanolytic transcriptional activator regulatory" evidence="5">
    <location>
        <begin position="268"/>
        <end position="339"/>
    </location>
</feature>
<dbReference type="EMBL" id="KN824277">
    <property type="protein sequence ID" value="KIM34066.1"/>
    <property type="molecule type" value="Genomic_DNA"/>
</dbReference>
<dbReference type="GO" id="GO:0006351">
    <property type="term" value="P:DNA-templated transcription"/>
    <property type="evidence" value="ECO:0007669"/>
    <property type="project" value="InterPro"/>
</dbReference>
<sequence length="691" mass="76706">MSSTPNTSPFVRGACMECRRLKTKCDRAVPCAPCFFVMQKSQNPFLGSQPRAHVIARNPGVEVETLNRNIQTMAARIRQLEEALRLSQGHASQSGSGSPSSPSGMYGSILEPSMPEFNALVGNRIHMDMGAEAAQRQQILGMLPDENTARLLLDQFYVTYGWLVQPISRSHLFNVLFKRAYSVPCTASNSEISALCSVFSLATAGELLQQQTCLQDVWHMSAQFHDMSMAALRLDDVLGDASVSTIEAMVLQCCYLYLASESDQIQRAWNYIGVAVRVAQSVNHDPKLLDLDDEECQRRRRVFHELIAIEIWICMIIERPPSVQGIFFSTEMPYDNQETLGNDPAFFRWKHDFCREGIMPIVNEVISATIPPTYSTILGADKLVRHCAFPAKLQFIDFATSPIEVLLQSQQVFMMQELALMKLHKAEFLRALKEYPDDPFKSHAAYSVQTVIDSAMSLLKRLRTISTDCARLLPRLSCPWEAAIACLSYLDVFLRNYSNEAVVGSVYVEFEMGCKLVMDHADDTNRIAKLIPHVLELRRRVHEMVPHLTESLRRALSERRKSEAANSQAMSLEYPLGPAPDASLTTSLYPFVGTEGESGPSIVDLGSGEHFVSNAMFNGCPPVGDVHGLFDGAHFGHKLTMFPVMASSVRFEVPSSTAAGSDVSMVVLDGSSDPKSANSQQAYGGHFRASF</sequence>
<dbReference type="InterPro" id="IPR001138">
    <property type="entry name" value="Zn2Cys6_DnaBD"/>
</dbReference>
<reference evidence="7" key="2">
    <citation type="submission" date="2015-01" db="EMBL/GenBank/DDBJ databases">
        <title>Evolutionary Origins and Diversification of the Mycorrhizal Mutualists.</title>
        <authorList>
            <consortium name="DOE Joint Genome Institute"/>
            <consortium name="Mycorrhizal Genomics Consortium"/>
            <person name="Kohler A."/>
            <person name="Kuo A."/>
            <person name="Nagy L.G."/>
            <person name="Floudas D."/>
            <person name="Copeland A."/>
            <person name="Barry K.W."/>
            <person name="Cichocki N."/>
            <person name="Veneault-Fourrey C."/>
            <person name="LaButti K."/>
            <person name="Lindquist E.A."/>
            <person name="Lipzen A."/>
            <person name="Lundell T."/>
            <person name="Morin E."/>
            <person name="Murat C."/>
            <person name="Riley R."/>
            <person name="Ohm R."/>
            <person name="Sun H."/>
            <person name="Tunlid A."/>
            <person name="Henrissat B."/>
            <person name="Grigoriev I.V."/>
            <person name="Hibbett D.S."/>
            <person name="Martin F."/>
        </authorList>
    </citation>
    <scope>NUCLEOTIDE SEQUENCE [LARGE SCALE GENOMIC DNA]</scope>
    <source>
        <strain evidence="7">MAFF 305830</strain>
    </source>
</reference>
<accession>A0A0C3BRI0</accession>
<dbReference type="InterPro" id="IPR007219">
    <property type="entry name" value="XnlR_reg_dom"/>
</dbReference>
<evidence type="ECO:0000259" key="5">
    <source>
        <dbReference type="SMART" id="SM00906"/>
    </source>
</evidence>
<dbReference type="GO" id="GO:0000981">
    <property type="term" value="F:DNA-binding transcription factor activity, RNA polymerase II-specific"/>
    <property type="evidence" value="ECO:0007669"/>
    <property type="project" value="InterPro"/>
</dbReference>
<dbReference type="CDD" id="cd00067">
    <property type="entry name" value="GAL4"/>
    <property type="match status" value="1"/>
</dbReference>
<evidence type="ECO:0000256" key="3">
    <source>
        <dbReference type="ARBA" id="ARBA00023242"/>
    </source>
</evidence>
<keyword evidence="3" id="KW-0539">Nucleus</keyword>
<proteinExistence type="predicted"/>
<dbReference type="InterPro" id="IPR050613">
    <property type="entry name" value="Sec_Metabolite_Reg"/>
</dbReference>
<dbReference type="OrthoDB" id="424974at2759"/>